<reference evidence="4 5" key="1">
    <citation type="submission" date="2012-04" db="EMBL/GenBank/DDBJ databases">
        <title>The Genome Sequence of Saprolegnia declina VS20.</title>
        <authorList>
            <consortium name="The Broad Institute Genome Sequencing Platform"/>
            <person name="Russ C."/>
            <person name="Nusbaum C."/>
            <person name="Tyler B."/>
            <person name="van West P."/>
            <person name="Dieguez-Uribeondo J."/>
            <person name="de Bruijn I."/>
            <person name="Tripathy S."/>
            <person name="Jiang R."/>
            <person name="Young S.K."/>
            <person name="Zeng Q."/>
            <person name="Gargeya S."/>
            <person name="Fitzgerald M."/>
            <person name="Haas B."/>
            <person name="Abouelleil A."/>
            <person name="Alvarado L."/>
            <person name="Arachchi H.M."/>
            <person name="Berlin A."/>
            <person name="Chapman S.B."/>
            <person name="Goldberg J."/>
            <person name="Griggs A."/>
            <person name="Gujja S."/>
            <person name="Hansen M."/>
            <person name="Howarth C."/>
            <person name="Imamovic A."/>
            <person name="Larimer J."/>
            <person name="McCowen C."/>
            <person name="Montmayeur A."/>
            <person name="Murphy C."/>
            <person name="Neiman D."/>
            <person name="Pearson M."/>
            <person name="Priest M."/>
            <person name="Roberts A."/>
            <person name="Saif S."/>
            <person name="Shea T."/>
            <person name="Sisk P."/>
            <person name="Sykes S."/>
            <person name="Wortman J."/>
            <person name="Nusbaum C."/>
            <person name="Birren B."/>
        </authorList>
    </citation>
    <scope>NUCLEOTIDE SEQUENCE [LARGE SCALE GENOMIC DNA]</scope>
    <source>
        <strain evidence="4 5">VS20</strain>
    </source>
</reference>
<dbReference type="EMBL" id="JH767157">
    <property type="protein sequence ID" value="EQC33801.1"/>
    <property type="molecule type" value="Genomic_DNA"/>
</dbReference>
<keyword evidence="2" id="KW-1133">Transmembrane helix</keyword>
<feature type="compositionally biased region" description="Low complexity" evidence="1">
    <location>
        <begin position="316"/>
        <end position="333"/>
    </location>
</feature>
<dbReference type="AlphaFoldDB" id="T0QGC5"/>
<dbReference type="PROSITE" id="PS51257">
    <property type="entry name" value="PROKAR_LIPOPROTEIN"/>
    <property type="match status" value="1"/>
</dbReference>
<evidence type="ECO:0000256" key="3">
    <source>
        <dbReference type="SAM" id="SignalP"/>
    </source>
</evidence>
<dbReference type="OrthoDB" id="79060at2759"/>
<evidence type="ECO:0000256" key="1">
    <source>
        <dbReference type="SAM" id="MobiDB-lite"/>
    </source>
</evidence>
<evidence type="ECO:0000313" key="5">
    <source>
        <dbReference type="Proteomes" id="UP000030762"/>
    </source>
</evidence>
<feature type="region of interest" description="Disordered" evidence="1">
    <location>
        <begin position="316"/>
        <end position="345"/>
    </location>
</feature>
<feature type="compositionally biased region" description="Low complexity" evidence="1">
    <location>
        <begin position="87"/>
        <end position="168"/>
    </location>
</feature>
<keyword evidence="2" id="KW-0472">Membrane</keyword>
<feature type="compositionally biased region" description="Basic and acidic residues" evidence="1">
    <location>
        <begin position="335"/>
        <end position="345"/>
    </location>
</feature>
<dbReference type="GeneID" id="19949211"/>
<dbReference type="Proteomes" id="UP000030762">
    <property type="component" value="Unassembled WGS sequence"/>
</dbReference>
<dbReference type="VEuPathDB" id="FungiDB:SDRG_08484"/>
<feature type="region of interest" description="Disordered" evidence="1">
    <location>
        <begin position="264"/>
        <end position="284"/>
    </location>
</feature>
<dbReference type="InParanoid" id="T0QGC5"/>
<name>T0QGC5_SAPDV</name>
<protein>
    <submittedName>
        <fullName evidence="4">Uncharacterized protein</fullName>
    </submittedName>
</protein>
<keyword evidence="5" id="KW-1185">Reference proteome</keyword>
<accession>T0QGC5</accession>
<feature type="signal peptide" evidence="3">
    <location>
        <begin position="1"/>
        <end position="16"/>
    </location>
</feature>
<evidence type="ECO:0000256" key="2">
    <source>
        <dbReference type="SAM" id="Phobius"/>
    </source>
</evidence>
<evidence type="ECO:0000313" key="4">
    <source>
        <dbReference type="EMBL" id="EQC33801.1"/>
    </source>
</evidence>
<keyword evidence="3" id="KW-0732">Signal</keyword>
<dbReference type="STRING" id="1156394.T0QGC5"/>
<dbReference type="OMA" id="EVEDHIY"/>
<proteinExistence type="predicted"/>
<dbReference type="RefSeq" id="XP_008612596.1">
    <property type="nucleotide sequence ID" value="XM_008614374.1"/>
</dbReference>
<organism evidence="4 5">
    <name type="scientific">Saprolegnia diclina (strain VS20)</name>
    <dbReference type="NCBI Taxonomy" id="1156394"/>
    <lineage>
        <taxon>Eukaryota</taxon>
        <taxon>Sar</taxon>
        <taxon>Stramenopiles</taxon>
        <taxon>Oomycota</taxon>
        <taxon>Saprolegniomycetes</taxon>
        <taxon>Saprolegniales</taxon>
        <taxon>Saprolegniaceae</taxon>
        <taxon>Saprolegnia</taxon>
    </lineage>
</organism>
<feature type="region of interest" description="Disordered" evidence="1">
    <location>
        <begin position="87"/>
        <end position="174"/>
    </location>
</feature>
<keyword evidence="2" id="KW-0812">Transmembrane</keyword>
<feature type="transmembrane region" description="Helical" evidence="2">
    <location>
        <begin position="184"/>
        <end position="205"/>
    </location>
</feature>
<sequence length="345" mass="35516">MRLSLLAAVAVSSVSAQASTACAATSCYAGAQFTSANKLTAAQAIGNLQAPCYEVQSQGVACYAYTTAGTCPFKGMSDCGANAVVTTTPSTTSSVPTTPVASTTIAPGTPTLAPGTPTLAPGTPTSLPGTPTSSPNTPSGSTRRPSTPSAPNGGSNTRGSTSGSQNNTATNGAAVEQSSGIGSWPYFVGGGAALLLIGVIVIVLIRKTRDGDDDDEVEDHIYQSQHRSGKHSMQSVSGTHVSPYDVKQTHSYDVETGYQPTIGYHDPRPQQYQPQGSGYAPQSPYRAKPAIVQASQMPAPAPVVTNRDMHLLNTTTTSTTTTNHGSNRNNNHNAAPDDDRHSVTF</sequence>
<gene>
    <name evidence="4" type="ORF">SDRG_08484</name>
</gene>
<feature type="chain" id="PRO_5004570186" evidence="3">
    <location>
        <begin position="17"/>
        <end position="345"/>
    </location>
</feature>